<sequence>APADAKERDVALARYRYFLFPFVQTLYAVAPHEKALVACLATQFLALLGDVRDATPLPALTDYVIRDIAVDPTHCADCKILREFLNDGAMRRRVGRLAALCDVVRGTLHAHPTRLRAIKCQGSESDDEDSIEKEEQPGCVSRCAFYRYTTQQNELDEDIRMVAAVDAILASRSPKLQRCSDDHHDH</sequence>
<dbReference type="AlphaFoldDB" id="A0A067BFZ8"/>
<dbReference type="EMBL" id="KK583702">
    <property type="protein sequence ID" value="KDO17314.1"/>
    <property type="molecule type" value="Genomic_DNA"/>
</dbReference>
<feature type="non-terminal residue" evidence="1">
    <location>
        <position position="1"/>
    </location>
</feature>
<evidence type="ECO:0000313" key="1">
    <source>
        <dbReference type="EMBL" id="KDO17314.1"/>
    </source>
</evidence>
<accession>A0A067BFZ8</accession>
<keyword evidence="2" id="KW-1185">Reference proteome</keyword>
<dbReference type="Proteomes" id="UP000030745">
    <property type="component" value="Unassembled WGS sequence"/>
</dbReference>
<evidence type="ECO:0000313" key="2">
    <source>
        <dbReference type="Proteomes" id="UP000030745"/>
    </source>
</evidence>
<gene>
    <name evidence="1" type="ORF">SPRG_16923</name>
</gene>
<name>A0A067BFZ8_SAPPC</name>
<proteinExistence type="predicted"/>
<dbReference type="GeneID" id="24138505"/>
<dbReference type="OMA" id="ANDGPCE"/>
<organism evidence="1 2">
    <name type="scientific">Saprolegnia parasitica (strain CBS 223.65)</name>
    <dbReference type="NCBI Taxonomy" id="695850"/>
    <lineage>
        <taxon>Eukaryota</taxon>
        <taxon>Sar</taxon>
        <taxon>Stramenopiles</taxon>
        <taxon>Oomycota</taxon>
        <taxon>Saprolegniomycetes</taxon>
        <taxon>Saprolegniales</taxon>
        <taxon>Saprolegniaceae</taxon>
        <taxon>Saprolegnia</taxon>
    </lineage>
</organism>
<reference evidence="1 2" key="1">
    <citation type="journal article" date="2013" name="PLoS Genet.">
        <title>Distinctive expansion of potential virulence genes in the genome of the oomycete fish pathogen Saprolegnia parasitica.</title>
        <authorList>
            <person name="Jiang R.H."/>
            <person name="de Bruijn I."/>
            <person name="Haas B.J."/>
            <person name="Belmonte R."/>
            <person name="Lobach L."/>
            <person name="Christie J."/>
            <person name="van den Ackerveken G."/>
            <person name="Bottin A."/>
            <person name="Bulone V."/>
            <person name="Diaz-Moreno S.M."/>
            <person name="Dumas B."/>
            <person name="Fan L."/>
            <person name="Gaulin E."/>
            <person name="Govers F."/>
            <person name="Grenville-Briggs L.J."/>
            <person name="Horner N.R."/>
            <person name="Levin J.Z."/>
            <person name="Mammella M."/>
            <person name="Meijer H.J."/>
            <person name="Morris P."/>
            <person name="Nusbaum C."/>
            <person name="Oome S."/>
            <person name="Phillips A.J."/>
            <person name="van Rooyen D."/>
            <person name="Rzeszutek E."/>
            <person name="Saraiva M."/>
            <person name="Secombes C.J."/>
            <person name="Seidl M.F."/>
            <person name="Snel B."/>
            <person name="Stassen J.H."/>
            <person name="Sykes S."/>
            <person name="Tripathy S."/>
            <person name="van den Berg H."/>
            <person name="Vega-Arreguin J.C."/>
            <person name="Wawra S."/>
            <person name="Young S.K."/>
            <person name="Zeng Q."/>
            <person name="Dieguez-Uribeondo J."/>
            <person name="Russ C."/>
            <person name="Tyler B.M."/>
            <person name="van West P."/>
        </authorList>
    </citation>
    <scope>NUCLEOTIDE SEQUENCE [LARGE SCALE GENOMIC DNA]</scope>
    <source>
        <strain evidence="1 2">CBS 223.65</strain>
    </source>
</reference>
<dbReference type="RefSeq" id="XP_012211978.1">
    <property type="nucleotide sequence ID" value="XM_012356588.1"/>
</dbReference>
<protein>
    <submittedName>
        <fullName evidence="1">Uncharacterized protein</fullName>
    </submittedName>
</protein>
<dbReference type="KEGG" id="spar:SPRG_16923"/>
<dbReference type="VEuPathDB" id="FungiDB:SPRG_16923"/>